<dbReference type="EMBL" id="BARV01007761">
    <property type="protein sequence ID" value="GAI12382.1"/>
    <property type="molecule type" value="Genomic_DNA"/>
</dbReference>
<accession>X1KZ67</accession>
<reference evidence="1" key="1">
    <citation type="journal article" date="2014" name="Front. Microbiol.">
        <title>High frequency of phylogenetically diverse reductive dehalogenase-homologous genes in deep subseafloor sedimentary metagenomes.</title>
        <authorList>
            <person name="Kawai M."/>
            <person name="Futagami T."/>
            <person name="Toyoda A."/>
            <person name="Takaki Y."/>
            <person name="Nishi S."/>
            <person name="Hori S."/>
            <person name="Arai W."/>
            <person name="Tsubouchi T."/>
            <person name="Morono Y."/>
            <person name="Uchiyama I."/>
            <person name="Ito T."/>
            <person name="Fujiyama A."/>
            <person name="Inagaki F."/>
            <person name="Takami H."/>
        </authorList>
    </citation>
    <scope>NUCLEOTIDE SEQUENCE</scope>
    <source>
        <strain evidence="1">Expedition CK06-06</strain>
    </source>
</reference>
<gene>
    <name evidence="1" type="ORF">S06H3_15751</name>
</gene>
<feature type="non-terminal residue" evidence="1">
    <location>
        <position position="48"/>
    </location>
</feature>
<protein>
    <submittedName>
        <fullName evidence="1">Uncharacterized protein</fullName>
    </submittedName>
</protein>
<sequence length="48" mass="4815">MAEEERRISPAVVIVSGLVLGLVATVGIASLALAAPPAPPPGRANNHM</sequence>
<dbReference type="AlphaFoldDB" id="X1KZ67"/>
<organism evidence="1">
    <name type="scientific">marine sediment metagenome</name>
    <dbReference type="NCBI Taxonomy" id="412755"/>
    <lineage>
        <taxon>unclassified sequences</taxon>
        <taxon>metagenomes</taxon>
        <taxon>ecological metagenomes</taxon>
    </lineage>
</organism>
<proteinExistence type="predicted"/>
<evidence type="ECO:0000313" key="1">
    <source>
        <dbReference type="EMBL" id="GAI12382.1"/>
    </source>
</evidence>
<name>X1KZ67_9ZZZZ</name>
<comment type="caution">
    <text evidence="1">The sequence shown here is derived from an EMBL/GenBank/DDBJ whole genome shotgun (WGS) entry which is preliminary data.</text>
</comment>